<reference evidence="12" key="1">
    <citation type="journal article" date="2015" name="Genome Announc.">
        <title>Genome sequence of the AIDS-associated pathogen Penicillium marneffei (ATCC18224) and its near taxonomic relative Talaromyces stipitatus (ATCC10500).</title>
        <authorList>
            <person name="Nierman W.C."/>
            <person name="Fedorova-Abrams N.D."/>
            <person name="Andrianopoulos A."/>
        </authorList>
    </citation>
    <scope>NUCLEOTIDE SEQUENCE [LARGE SCALE GENOMIC DNA]</scope>
    <source>
        <strain evidence="12">ATCC 10500 / CBS 375.48 / QM 6759 / NRRL 1006</strain>
    </source>
</reference>
<dbReference type="InterPro" id="IPR000403">
    <property type="entry name" value="PI3/4_kinase_cat_dom"/>
</dbReference>
<dbReference type="eggNOG" id="KOG0902">
    <property type="taxonomic scope" value="Eukaryota"/>
</dbReference>
<dbReference type="Pfam" id="PF19274">
    <property type="entry name" value="PI4K_N"/>
    <property type="match status" value="1"/>
</dbReference>
<dbReference type="Pfam" id="PF00613">
    <property type="entry name" value="PI3Ka"/>
    <property type="match status" value="1"/>
</dbReference>
<dbReference type="GO" id="GO:0048015">
    <property type="term" value="P:phosphatidylinositol-mediated signaling"/>
    <property type="evidence" value="ECO:0007669"/>
    <property type="project" value="TreeGrafter"/>
</dbReference>
<dbReference type="FunCoup" id="B8M0V0">
    <property type="interactions" value="856"/>
</dbReference>
<evidence type="ECO:0000313" key="12">
    <source>
        <dbReference type="Proteomes" id="UP000001745"/>
    </source>
</evidence>
<dbReference type="EC" id="2.7.1.67" evidence="3"/>
<dbReference type="GO" id="GO:0061909">
    <property type="term" value="P:autophagosome-lysosome fusion"/>
    <property type="evidence" value="ECO:0007669"/>
    <property type="project" value="EnsemblFungi"/>
</dbReference>
<dbReference type="FunFam" id="3.30.1010.10:FF:000014">
    <property type="entry name" value="Phosphatidylinositol 4-kinase STT4"/>
    <property type="match status" value="1"/>
</dbReference>
<keyword evidence="4 11" id="KW-0808">Transferase</keyword>
<dbReference type="GO" id="GO:0005524">
    <property type="term" value="F:ATP binding"/>
    <property type="evidence" value="ECO:0007669"/>
    <property type="project" value="UniProtKB-KW"/>
</dbReference>
<dbReference type="SMART" id="SM00145">
    <property type="entry name" value="PI3Ka"/>
    <property type="match status" value="1"/>
</dbReference>
<evidence type="ECO:0000256" key="4">
    <source>
        <dbReference type="ARBA" id="ARBA00022679"/>
    </source>
</evidence>
<evidence type="ECO:0000256" key="3">
    <source>
        <dbReference type="ARBA" id="ARBA00012169"/>
    </source>
</evidence>
<protein>
    <recommendedName>
        <fullName evidence="3">1-phosphatidylinositol 4-kinase</fullName>
        <ecNumber evidence="3">2.7.1.67</ecNumber>
    </recommendedName>
</protein>
<evidence type="ECO:0000256" key="6">
    <source>
        <dbReference type="ARBA" id="ARBA00022777"/>
    </source>
</evidence>
<dbReference type="GO" id="GO:0140504">
    <property type="term" value="P:microlipophagy"/>
    <property type="evidence" value="ECO:0007669"/>
    <property type="project" value="EnsemblFungi"/>
</dbReference>
<feature type="domain" description="PIK helical" evidence="10">
    <location>
        <begin position="1374"/>
        <end position="1549"/>
    </location>
</feature>
<dbReference type="GO" id="GO:0030866">
    <property type="term" value="P:cortical actin cytoskeleton organization"/>
    <property type="evidence" value="ECO:0007669"/>
    <property type="project" value="EnsemblFungi"/>
</dbReference>
<dbReference type="GO" id="GO:0006995">
    <property type="term" value="P:cellular response to nitrogen starvation"/>
    <property type="evidence" value="ECO:0007669"/>
    <property type="project" value="EnsemblFungi"/>
</dbReference>
<dbReference type="InterPro" id="IPR036940">
    <property type="entry name" value="PI3/4_kinase_cat_sf"/>
</dbReference>
<comment type="similarity">
    <text evidence="2">Belongs to the PI3/PI4-kinase family. Type III PI4K subfamily.</text>
</comment>
<dbReference type="InterPro" id="IPR042236">
    <property type="entry name" value="PI3K_accessory_sf"/>
</dbReference>
<evidence type="ECO:0000256" key="1">
    <source>
        <dbReference type="ARBA" id="ARBA00001686"/>
    </source>
</evidence>
<dbReference type="GO" id="GO:0060237">
    <property type="term" value="P:regulation of fungal-type cell wall organization"/>
    <property type="evidence" value="ECO:0007669"/>
    <property type="project" value="EnsemblFungi"/>
</dbReference>
<evidence type="ECO:0000259" key="9">
    <source>
        <dbReference type="PROSITE" id="PS50290"/>
    </source>
</evidence>
<dbReference type="InterPro" id="IPR015433">
    <property type="entry name" value="PI3/4_kinase"/>
</dbReference>
<dbReference type="SUPFAM" id="SSF48371">
    <property type="entry name" value="ARM repeat"/>
    <property type="match status" value="2"/>
</dbReference>
<dbReference type="InterPro" id="IPR018936">
    <property type="entry name" value="PI3/4_kinase_CS"/>
</dbReference>
<keyword evidence="12" id="KW-1185">Reference proteome</keyword>
<dbReference type="GO" id="GO:0005737">
    <property type="term" value="C:cytoplasm"/>
    <property type="evidence" value="ECO:0007669"/>
    <property type="project" value="TreeGrafter"/>
</dbReference>
<evidence type="ECO:0000256" key="2">
    <source>
        <dbReference type="ARBA" id="ARBA00006209"/>
    </source>
</evidence>
<dbReference type="OMA" id="TIEVWQS"/>
<dbReference type="PROSITE" id="PS00915">
    <property type="entry name" value="PI3_4_KINASE_1"/>
    <property type="match status" value="1"/>
</dbReference>
<name>B8M0V0_TALSN</name>
<evidence type="ECO:0000256" key="5">
    <source>
        <dbReference type="ARBA" id="ARBA00022741"/>
    </source>
</evidence>
<evidence type="ECO:0000313" key="11">
    <source>
        <dbReference type="EMBL" id="EED21730.1"/>
    </source>
</evidence>
<dbReference type="SMART" id="SM00146">
    <property type="entry name" value="PI3Kc"/>
    <property type="match status" value="1"/>
</dbReference>
<dbReference type="PhylomeDB" id="B8M0V0"/>
<dbReference type="SUPFAM" id="SSF56112">
    <property type="entry name" value="Protein kinase-like (PK-like)"/>
    <property type="match status" value="1"/>
</dbReference>
<dbReference type="VEuPathDB" id="FungiDB:TSTA_089670"/>
<dbReference type="InParanoid" id="B8M0V0"/>
<feature type="region of interest" description="Disordered" evidence="8">
    <location>
        <begin position="24"/>
        <end position="56"/>
    </location>
</feature>
<dbReference type="GO" id="GO:0005886">
    <property type="term" value="C:plasma membrane"/>
    <property type="evidence" value="ECO:0007669"/>
    <property type="project" value="EnsemblFungi"/>
</dbReference>
<keyword evidence="5" id="KW-0547">Nucleotide-binding</keyword>
<dbReference type="PROSITE" id="PS50290">
    <property type="entry name" value="PI3_4_KINASE_3"/>
    <property type="match status" value="1"/>
</dbReference>
<dbReference type="InterPro" id="IPR045495">
    <property type="entry name" value="PI4K_N"/>
</dbReference>
<dbReference type="Gene3D" id="1.25.40.70">
    <property type="entry name" value="Phosphatidylinositol 3-kinase, accessory domain (PIK)"/>
    <property type="match status" value="1"/>
</dbReference>
<dbReference type="Proteomes" id="UP000001745">
    <property type="component" value="Unassembled WGS sequence"/>
</dbReference>
<feature type="region of interest" description="Disordered" evidence="8">
    <location>
        <begin position="1851"/>
        <end position="1888"/>
    </location>
</feature>
<dbReference type="CDD" id="cd05167">
    <property type="entry name" value="PI4Kc_III_alpha"/>
    <property type="match status" value="1"/>
</dbReference>
<feature type="compositionally biased region" description="Polar residues" evidence="8">
    <location>
        <begin position="24"/>
        <end position="48"/>
    </location>
</feature>
<accession>B8M0V0</accession>
<feature type="compositionally biased region" description="Low complexity" evidence="8">
    <location>
        <begin position="1851"/>
        <end position="1872"/>
    </location>
</feature>
<gene>
    <name evidence="11" type="ORF">TSTA_089670</name>
</gene>
<dbReference type="PROSITE" id="PS51545">
    <property type="entry name" value="PIK_HELICAL"/>
    <property type="match status" value="1"/>
</dbReference>
<proteinExistence type="inferred from homology"/>
<dbReference type="RefSeq" id="XP_002478693.1">
    <property type="nucleotide sequence ID" value="XM_002478648.1"/>
</dbReference>
<dbReference type="PANTHER" id="PTHR10048:SF15">
    <property type="entry name" value="PHOSPHATIDYLINOSITOL 4-KINASE ALPHA"/>
    <property type="match status" value="1"/>
</dbReference>
<sequence length="1980" mass="221799">MDALTPGLRRKAFERLAFLDTLGSQENSSKPSVSQLINECRPQSSQSGGFKDGFSQGHGKAPMALRELEIILSLAKTSANVTRHDQMLNLTSQFAAHLTESYSQRFRASPFLHDIKPSPWEALTHGLTTGLLNLGQKDTSVREHANSAIMTYLNNCARAVKGMVKGGTERSEFEGAIGPVEILITTLSLVGFLEGASHFTELWNATEKLAIIELLESILSVNLLVAVETAASKIRNSNAIDPTSREWKRYNRRYAAHRRPLGAMLLQQCFLRFIKSCTVTTVLGHAAPTDVSFLEMYADGIPLVKTSNEAEEALVKHLVGVLTDRIQLLEDGADYLQIGSQWQQELAFSVKSSSLIAFLNCMTLNEKLADTDLLLSWLEDTVADENQMAAFDLGTTALKVVASTAKQFPANASNLSHLLLKFITQGGASQSIVSVAASCLASILEVLSQDFVITTLYSLGNVLSPTAAGVERPVQLPVETSENGPSVDPYHSNADSVISLSYNSEEDSTLTHRNVIHAIVTIAVHSEDENIAALAQSMLLQKIGRISVVADAYIIQETAALALVNKHSEFQLLLKFYTRLHQEALLRGHTIIIDAVHNARNRLSVALRHSPPHKATYLMHLLESIISKGDVSDLGQDRHKEITLSPDDITPYLKPLAFLVSADEGKESGSIETTQYDEDTAALFRDTWFNIAVHGISTQSDIGRRYRNELCAIAAKSPPLVPENRTEILESDVELNIILRRGMGHQRLAEQKKLFSSELPEHEASLKRISYQEIVFLNASLLIESLRASAGDCTRILLYFLDPTLSSTELGKYMKAVVDKVIDTYLSKTLSGIGERFASPHLSKQLAEIFVTGCHRIHRVQEVALDCASKIISRSPSVLCDRSPLFALLDLLTIMWTSCLENDLDEYGWQSTFTKGDVTVELSDNHESRKRTLDLFYSRAKSWMTVAINLAPLDVKGLLQTYLSEYEDDGAYGHISLGRSFALEMASQIPQSDQRLSHIERYGADNVNCASDLIAQYTTRQEYRYSEFSQANGKRKENAQTNGTVDPYLTQYIEAIENLLKQLSLRASAGYDLSSHELQDALRKAAALLCRSYDDLPSIAHYLVDIPFQIFTKESIKFGVSIWLGVINENPKTEPRILAEVASAWESTTLSKKGIFSPTFTHPDPFFTAIELLPSDKTALLRKQQQAQDVLSPHLRILQFFESHFNAIRLASPHLQRIFSRVISRTLVAIQCTNGHPLSREVHFHIVLLGLRILQYSTTQSRAYKWKLKDLILSAALSWFRHSPRWSFGGNRLQLKAEDRVLKDVEDALKYAANLSSSNLGRRQSLRNKQELLQLLIENERMRLRVWLYPLEQEKKHYITVFGSKSQSETGIIDQLLHTAWAENPSLAIQICTRFPSQKLHDDVRRLLLDFPEKAMGVPESLEMMFGTSLPADVTHQLKYLLYWSPVSPTEALTYFLPAYGNHPFILQYAMRALESHSIDVRFYFVPQLVQALRYDALGYVDRYIYESAKLSQLFAHQVIWNMKANAYKDEYSEIPDAIKPTLDKFMDRLVTSFSDEERDFYEREFSFFKEITDVSGKLRPYIKKSKPEKKQKIEEELRKIKVEVGVYLPSNPDGIVVGIDRKSGKPLQSHAKAPYMATFRIQKTKALEGKPRAEQIQSDKENSHDQETYEVWQSAMFKVGDDCRQDILALQLIAAFRSVFNSVGLDVWVFPYRVTATAPGCGVIDVLPNSISRDMLGREAVNGLYDYFVSKYGGEESTRFQEARTNFVKSMASYSVISYLLQFKDRHNGNIMIDDAGHIIHIDFGFCFDIAPGGVRFERAPFKLTSEMVAVMGGGPHLAGSSSNGSITNGISTGSINTSNGAGSSPAGSSALRLPIPGTHSHDPTTTQPYQWFESLTVKAFLASRPHATKFIQIVTMMLDSGLPCFKPDTIKNFRDRFVLDKTEREAADYMRELTRKSYLNISTKGYDQFQLLTNGIPY</sequence>
<dbReference type="STRING" id="441959.B8M0V0"/>
<dbReference type="GO" id="GO:0046854">
    <property type="term" value="P:phosphatidylinositol phosphate biosynthetic process"/>
    <property type="evidence" value="ECO:0007669"/>
    <property type="project" value="EnsemblFungi"/>
</dbReference>
<keyword evidence="7" id="KW-0067">ATP-binding</keyword>
<organism evidence="11 12">
    <name type="scientific">Talaromyces stipitatus (strain ATCC 10500 / CBS 375.48 / QM 6759 / NRRL 1006)</name>
    <name type="common">Penicillium stipitatum</name>
    <dbReference type="NCBI Taxonomy" id="441959"/>
    <lineage>
        <taxon>Eukaryota</taxon>
        <taxon>Fungi</taxon>
        <taxon>Dikarya</taxon>
        <taxon>Ascomycota</taxon>
        <taxon>Pezizomycotina</taxon>
        <taxon>Eurotiomycetes</taxon>
        <taxon>Eurotiomycetidae</taxon>
        <taxon>Eurotiales</taxon>
        <taxon>Trichocomaceae</taxon>
        <taxon>Talaromyces</taxon>
        <taxon>Talaromyces sect. Talaromyces</taxon>
    </lineage>
</organism>
<dbReference type="PROSITE" id="PS00916">
    <property type="entry name" value="PI3_4_KINASE_2"/>
    <property type="match status" value="1"/>
</dbReference>
<dbReference type="GO" id="GO:0004430">
    <property type="term" value="F:1-phosphatidylinositol 4-kinase activity"/>
    <property type="evidence" value="ECO:0007669"/>
    <property type="project" value="UniProtKB-EC"/>
</dbReference>
<dbReference type="Pfam" id="PF00454">
    <property type="entry name" value="PI3_PI4_kinase"/>
    <property type="match status" value="1"/>
</dbReference>
<dbReference type="OrthoDB" id="10264149at2759"/>
<dbReference type="PANTHER" id="PTHR10048">
    <property type="entry name" value="PHOSPHATIDYLINOSITOL KINASE"/>
    <property type="match status" value="1"/>
</dbReference>
<dbReference type="InterPro" id="IPR001263">
    <property type="entry name" value="PI3K_accessory_dom"/>
</dbReference>
<dbReference type="GeneID" id="8104934"/>
<evidence type="ECO:0000256" key="7">
    <source>
        <dbReference type="ARBA" id="ARBA00022840"/>
    </source>
</evidence>
<evidence type="ECO:0000259" key="10">
    <source>
        <dbReference type="PROSITE" id="PS51545"/>
    </source>
</evidence>
<dbReference type="InterPro" id="IPR011009">
    <property type="entry name" value="Kinase-like_dom_sf"/>
</dbReference>
<dbReference type="HOGENOM" id="CLU_000893_1_0_1"/>
<comment type="catalytic activity">
    <reaction evidence="1">
        <text>a 1,2-diacyl-sn-glycero-3-phospho-(1D-myo-inositol) + ATP = a 1,2-diacyl-sn-glycero-3-phospho-(1D-myo-inositol 4-phosphate) + ADP + H(+)</text>
        <dbReference type="Rhea" id="RHEA:19877"/>
        <dbReference type="ChEBI" id="CHEBI:15378"/>
        <dbReference type="ChEBI" id="CHEBI:30616"/>
        <dbReference type="ChEBI" id="CHEBI:57880"/>
        <dbReference type="ChEBI" id="CHEBI:58178"/>
        <dbReference type="ChEBI" id="CHEBI:456216"/>
        <dbReference type="EC" id="2.7.1.67"/>
    </reaction>
</comment>
<feature type="domain" description="PI3K/PI4K catalytic" evidence="9">
    <location>
        <begin position="1641"/>
        <end position="1964"/>
    </location>
</feature>
<dbReference type="GO" id="GO:0000422">
    <property type="term" value="P:autophagy of mitochondrion"/>
    <property type="evidence" value="ECO:0007669"/>
    <property type="project" value="EnsemblFungi"/>
</dbReference>
<dbReference type="Gene3D" id="1.10.1070.11">
    <property type="entry name" value="Phosphatidylinositol 3-/4-kinase, catalytic domain"/>
    <property type="match status" value="1"/>
</dbReference>
<keyword evidence="6 11" id="KW-0418">Kinase</keyword>
<dbReference type="InterPro" id="IPR016024">
    <property type="entry name" value="ARM-type_fold"/>
</dbReference>
<evidence type="ECO:0000256" key="8">
    <source>
        <dbReference type="SAM" id="MobiDB-lite"/>
    </source>
</evidence>
<dbReference type="Gene3D" id="3.30.1010.10">
    <property type="entry name" value="Phosphatidylinositol 3-kinase Catalytic Subunit, Chain A, domain 4"/>
    <property type="match status" value="1"/>
</dbReference>
<dbReference type="EMBL" id="EQ962653">
    <property type="protein sequence ID" value="EED21730.1"/>
    <property type="molecule type" value="Genomic_DNA"/>
</dbReference>
<dbReference type="FunFam" id="1.25.40.70:FF:000011">
    <property type="entry name" value="Phosphatidylinositol 4-kinase alpha"/>
    <property type="match status" value="1"/>
</dbReference>